<gene>
    <name evidence="1" type="ORF">I4F81_008941</name>
</gene>
<protein>
    <submittedName>
        <fullName evidence="1">Uncharacterized protein</fullName>
    </submittedName>
</protein>
<proteinExistence type="predicted"/>
<sequence>MLGRYPKLEGGAVTLLLNGVTPPLYQNIPPRRLFLSRSCCCLVSSSRSTALLLPDCPRLPATMSVVWLAVFATLCVELVFTAVLVAPLPIVIRNGIARFIYHHKIGDKLSFFLRFATLALMFAVWDSVQDLQRLEKKYAPSDSNASGPVDPISGGNASFQQTSFDRQRKFRAERNLYLSGMTLTLLFVIRRLVEMSNESAISLEAITALETRLNQGGSAVTPGKVTTLPDGEKTVRGGVRKRANATNVADAAGVEMGDLKNK</sequence>
<accession>A0ACC3C8B4</accession>
<dbReference type="EMBL" id="CM020619">
    <property type="protein sequence ID" value="KAK1866422.1"/>
    <property type="molecule type" value="Genomic_DNA"/>
</dbReference>
<reference evidence="1" key="1">
    <citation type="submission" date="2019-11" db="EMBL/GenBank/DDBJ databases">
        <title>Nori genome reveals adaptations in red seaweeds to the harsh intertidal environment.</title>
        <authorList>
            <person name="Wang D."/>
            <person name="Mao Y."/>
        </authorList>
    </citation>
    <scope>NUCLEOTIDE SEQUENCE</scope>
    <source>
        <tissue evidence="1">Gametophyte</tissue>
    </source>
</reference>
<organism evidence="1 2">
    <name type="scientific">Pyropia yezoensis</name>
    <name type="common">Susabi-nori</name>
    <name type="synonym">Porphyra yezoensis</name>
    <dbReference type="NCBI Taxonomy" id="2788"/>
    <lineage>
        <taxon>Eukaryota</taxon>
        <taxon>Rhodophyta</taxon>
        <taxon>Bangiophyceae</taxon>
        <taxon>Bangiales</taxon>
        <taxon>Bangiaceae</taxon>
        <taxon>Pyropia</taxon>
    </lineage>
</organism>
<keyword evidence="2" id="KW-1185">Reference proteome</keyword>
<evidence type="ECO:0000313" key="1">
    <source>
        <dbReference type="EMBL" id="KAK1866422.1"/>
    </source>
</evidence>
<evidence type="ECO:0000313" key="2">
    <source>
        <dbReference type="Proteomes" id="UP000798662"/>
    </source>
</evidence>
<dbReference type="Proteomes" id="UP000798662">
    <property type="component" value="Chromosome 2"/>
</dbReference>
<comment type="caution">
    <text evidence="1">The sequence shown here is derived from an EMBL/GenBank/DDBJ whole genome shotgun (WGS) entry which is preliminary data.</text>
</comment>
<name>A0ACC3C8B4_PYRYE</name>